<dbReference type="InterPro" id="IPR010380">
    <property type="entry name" value="DUF975"/>
</dbReference>
<feature type="transmembrane region" description="Helical" evidence="1">
    <location>
        <begin position="96"/>
        <end position="116"/>
    </location>
</feature>
<dbReference type="PANTHER" id="PTHR40076">
    <property type="entry name" value="MEMBRANE PROTEIN-RELATED"/>
    <property type="match status" value="1"/>
</dbReference>
<dbReference type="AlphaFoldDB" id="A0A0R1FC07"/>
<feature type="transmembrane region" description="Helical" evidence="1">
    <location>
        <begin position="173"/>
        <end position="199"/>
    </location>
</feature>
<feature type="transmembrane region" description="Helical" evidence="1">
    <location>
        <begin position="53"/>
        <end position="75"/>
    </location>
</feature>
<evidence type="ECO:0000313" key="2">
    <source>
        <dbReference type="EMBL" id="KRK19149.1"/>
    </source>
</evidence>
<dbReference type="eggNOG" id="COG5523">
    <property type="taxonomic scope" value="Bacteria"/>
</dbReference>
<sequence length="230" mass="26248">MTKTRAELKAEAKALLRGHWGTAILLNLIPNILTFILWFVIVWTGMLRDDVSILAWLFQVLSRIVATLAAVGVSLTYLRWLRDPQRKIRPFRDPFFTFDAGWFVPLLVLAIGIYVYTTLWSLLFLIPGIIKAFAYSQAYLIYQDERLAGSKPATPLAAITRSRELMYGHKMDYFILMLSFLGWDILGVLTLGIGFLWIAPYQSATYAAFYNDLVQLKTQKQTANDEQPTA</sequence>
<evidence type="ECO:0000256" key="1">
    <source>
        <dbReference type="SAM" id="Phobius"/>
    </source>
</evidence>
<dbReference type="PANTHER" id="PTHR40076:SF1">
    <property type="entry name" value="MEMBRANE PROTEIN"/>
    <property type="match status" value="1"/>
</dbReference>
<keyword evidence="1" id="KW-0812">Transmembrane</keyword>
<organism evidence="2 3">
    <name type="scientific">Loigolactobacillus coryniformis subsp. coryniformis KCTC 3167 = DSM 20001</name>
    <dbReference type="NCBI Taxonomy" id="913848"/>
    <lineage>
        <taxon>Bacteria</taxon>
        <taxon>Bacillati</taxon>
        <taxon>Bacillota</taxon>
        <taxon>Bacilli</taxon>
        <taxon>Lactobacillales</taxon>
        <taxon>Lactobacillaceae</taxon>
        <taxon>Loigolactobacillus</taxon>
    </lineage>
</organism>
<proteinExistence type="predicted"/>
<keyword evidence="1" id="KW-0472">Membrane</keyword>
<dbReference type="Proteomes" id="UP000051181">
    <property type="component" value="Unassembled WGS sequence"/>
</dbReference>
<comment type="caution">
    <text evidence="2">The sequence shown here is derived from an EMBL/GenBank/DDBJ whole genome shotgun (WGS) entry which is preliminary data.</text>
</comment>
<accession>A0A0R1FC07</accession>
<dbReference type="GeneID" id="65915845"/>
<gene>
    <name evidence="2" type="ORF">FD22_GL001187</name>
</gene>
<name>A0A0R1FC07_9LACO</name>
<dbReference type="PATRIC" id="fig|913848.6.peg.1225"/>
<feature type="transmembrane region" description="Helical" evidence="1">
    <location>
        <begin position="20"/>
        <end position="41"/>
    </location>
</feature>
<evidence type="ECO:0000313" key="3">
    <source>
        <dbReference type="Proteomes" id="UP000051181"/>
    </source>
</evidence>
<dbReference type="EMBL" id="AZCN01000003">
    <property type="protein sequence ID" value="KRK19149.1"/>
    <property type="molecule type" value="Genomic_DNA"/>
</dbReference>
<dbReference type="RefSeq" id="WP_010011321.1">
    <property type="nucleotide sequence ID" value="NZ_AZCN01000003.1"/>
</dbReference>
<reference evidence="2 3" key="1">
    <citation type="journal article" date="2015" name="Genome Announc.">
        <title>Expanding the biotechnology potential of lactobacilli through comparative genomics of 213 strains and associated genera.</title>
        <authorList>
            <person name="Sun Z."/>
            <person name="Harris H.M."/>
            <person name="McCann A."/>
            <person name="Guo C."/>
            <person name="Argimon S."/>
            <person name="Zhang W."/>
            <person name="Yang X."/>
            <person name="Jeffery I.B."/>
            <person name="Cooney J.C."/>
            <person name="Kagawa T.F."/>
            <person name="Liu W."/>
            <person name="Song Y."/>
            <person name="Salvetti E."/>
            <person name="Wrobel A."/>
            <person name="Rasinkangas P."/>
            <person name="Parkhill J."/>
            <person name="Rea M.C."/>
            <person name="O'Sullivan O."/>
            <person name="Ritari J."/>
            <person name="Douillard F.P."/>
            <person name="Paul Ross R."/>
            <person name="Yang R."/>
            <person name="Briner A.E."/>
            <person name="Felis G.E."/>
            <person name="de Vos W.M."/>
            <person name="Barrangou R."/>
            <person name="Klaenhammer T.R."/>
            <person name="Caufield P.W."/>
            <person name="Cui Y."/>
            <person name="Zhang H."/>
            <person name="O'Toole P.W."/>
        </authorList>
    </citation>
    <scope>NUCLEOTIDE SEQUENCE [LARGE SCALE GENOMIC DNA]</scope>
    <source>
        <strain evidence="2 3">DSM 20001</strain>
    </source>
</reference>
<keyword evidence="1" id="KW-1133">Transmembrane helix</keyword>
<dbReference type="Pfam" id="PF06161">
    <property type="entry name" value="DUF975"/>
    <property type="match status" value="1"/>
</dbReference>
<protein>
    <submittedName>
        <fullName evidence="2">Putative integral membrane protein</fullName>
    </submittedName>
</protein>